<evidence type="ECO:0000313" key="2">
    <source>
        <dbReference type="EMBL" id="KAF9688142.1"/>
    </source>
</evidence>
<dbReference type="OrthoDB" id="1926607at2759"/>
<evidence type="ECO:0000313" key="3">
    <source>
        <dbReference type="Proteomes" id="UP000657918"/>
    </source>
</evidence>
<dbReference type="Pfam" id="PF05553">
    <property type="entry name" value="DUF761"/>
    <property type="match status" value="1"/>
</dbReference>
<keyword evidence="3" id="KW-1185">Reference proteome</keyword>
<dbReference type="InterPro" id="IPR008480">
    <property type="entry name" value="DUF761_pln"/>
</dbReference>
<dbReference type="EMBL" id="JADGMS010000002">
    <property type="protein sequence ID" value="KAF9688142.1"/>
    <property type="molecule type" value="Genomic_DNA"/>
</dbReference>
<feature type="region of interest" description="Disordered" evidence="1">
    <location>
        <begin position="79"/>
        <end position="137"/>
    </location>
</feature>
<reference evidence="2 3" key="1">
    <citation type="submission" date="2020-10" db="EMBL/GenBank/DDBJ databases">
        <title>Plant Genome Project.</title>
        <authorList>
            <person name="Zhang R.-G."/>
        </authorList>
    </citation>
    <scope>NUCLEOTIDE SEQUENCE [LARGE SCALE GENOMIC DNA]</scope>
    <source>
        <strain evidence="2">FAFU-HL-1</strain>
        <tissue evidence="2">Leaf</tissue>
    </source>
</reference>
<name>A0A835TJU0_9ROSI</name>
<evidence type="ECO:0000256" key="1">
    <source>
        <dbReference type="SAM" id="MobiDB-lite"/>
    </source>
</evidence>
<accession>A0A835TJU0</accession>
<dbReference type="Proteomes" id="UP000657918">
    <property type="component" value="Unassembled WGS sequence"/>
</dbReference>
<dbReference type="PANTHER" id="PTHR36378">
    <property type="entry name" value="COTTON FIBER PROTEIN"/>
    <property type="match status" value="1"/>
</dbReference>
<protein>
    <submittedName>
        <fullName evidence="2">Uncharacterized protein</fullName>
    </submittedName>
</protein>
<feature type="compositionally biased region" description="Low complexity" evidence="1">
    <location>
        <begin position="128"/>
        <end position="137"/>
    </location>
</feature>
<gene>
    <name evidence="2" type="ORF">SADUNF_Sadunf02G0166400</name>
</gene>
<comment type="caution">
    <text evidence="2">The sequence shown here is derived from an EMBL/GenBank/DDBJ whole genome shotgun (WGS) entry which is preliminary data.</text>
</comment>
<feature type="compositionally biased region" description="Polar residues" evidence="1">
    <location>
        <begin position="79"/>
        <end position="95"/>
    </location>
</feature>
<dbReference type="PANTHER" id="PTHR36378:SF1">
    <property type="entry name" value="COTTON FIBER PROTEIN"/>
    <property type="match status" value="1"/>
</dbReference>
<sequence>MEHKSDAAIDIVSAVNNNKNHQDGIQKITKKKRRSAMHILRVAMYMLSLKPGKSKSVHTDAASKWKKYLSLMRPLHVHSNQQRIEATPAPVTSTEVVEESKITPPPASEDVVEQLEEFTPPLSPPPKSVASSSSGQTSQYTSAQNLLDLLIDMSDEDEDGDEDSYYDDKYGDETIDMKAEQFIAKFYVQMKLQHKSKGRNNWDVYYLKNVLFYFTLFSCNLKKKRGYITVEILFEAQTSIQIGLKLRQVSRLLFTA</sequence>
<proteinExistence type="predicted"/>
<organism evidence="2 3">
    <name type="scientific">Salix dunnii</name>
    <dbReference type="NCBI Taxonomy" id="1413687"/>
    <lineage>
        <taxon>Eukaryota</taxon>
        <taxon>Viridiplantae</taxon>
        <taxon>Streptophyta</taxon>
        <taxon>Embryophyta</taxon>
        <taxon>Tracheophyta</taxon>
        <taxon>Spermatophyta</taxon>
        <taxon>Magnoliopsida</taxon>
        <taxon>eudicotyledons</taxon>
        <taxon>Gunneridae</taxon>
        <taxon>Pentapetalae</taxon>
        <taxon>rosids</taxon>
        <taxon>fabids</taxon>
        <taxon>Malpighiales</taxon>
        <taxon>Salicaceae</taxon>
        <taxon>Saliceae</taxon>
        <taxon>Salix</taxon>
    </lineage>
</organism>
<dbReference type="AlphaFoldDB" id="A0A835TJU0"/>